<evidence type="ECO:0000256" key="7">
    <source>
        <dbReference type="RuleBase" id="RU362042"/>
    </source>
</evidence>
<dbReference type="GO" id="GO:0016020">
    <property type="term" value="C:membrane"/>
    <property type="evidence" value="ECO:0007669"/>
    <property type="project" value="UniProtKB-SubCell"/>
</dbReference>
<organism evidence="10 11">
    <name type="scientific">Blastopirellula retiformator</name>
    <dbReference type="NCBI Taxonomy" id="2527970"/>
    <lineage>
        <taxon>Bacteria</taxon>
        <taxon>Pseudomonadati</taxon>
        <taxon>Planctomycetota</taxon>
        <taxon>Planctomycetia</taxon>
        <taxon>Pirellulales</taxon>
        <taxon>Pirellulaceae</taxon>
        <taxon>Blastopirellula</taxon>
    </lineage>
</organism>
<feature type="domain" description="Peptidase S26" evidence="9">
    <location>
        <begin position="515"/>
        <end position="569"/>
    </location>
</feature>
<dbReference type="GO" id="GO:0009003">
    <property type="term" value="F:signal peptidase activity"/>
    <property type="evidence" value="ECO:0007669"/>
    <property type="project" value="UniProtKB-EC"/>
</dbReference>
<feature type="active site" evidence="6">
    <location>
        <position position="70"/>
    </location>
</feature>
<dbReference type="Gene3D" id="2.10.109.10">
    <property type="entry name" value="Umud Fragment, subunit A"/>
    <property type="match status" value="2"/>
</dbReference>
<evidence type="ECO:0000256" key="8">
    <source>
        <dbReference type="SAM" id="MobiDB-lite"/>
    </source>
</evidence>
<dbReference type="PRINTS" id="PR00727">
    <property type="entry name" value="LEADERPTASE"/>
</dbReference>
<dbReference type="InterPro" id="IPR036286">
    <property type="entry name" value="LexA/Signal_pep-like_sf"/>
</dbReference>
<evidence type="ECO:0000256" key="5">
    <source>
        <dbReference type="ARBA" id="ARBA00022801"/>
    </source>
</evidence>
<dbReference type="InterPro" id="IPR019757">
    <property type="entry name" value="Pept_S26A_signal_pept_1_Lys-AS"/>
</dbReference>
<proteinExistence type="inferred from homology"/>
<evidence type="ECO:0000259" key="9">
    <source>
        <dbReference type="Pfam" id="PF10502"/>
    </source>
</evidence>
<evidence type="ECO:0000313" key="10">
    <source>
        <dbReference type="EMBL" id="TWT32645.1"/>
    </source>
</evidence>
<accession>A0A5C5V4L0</accession>
<evidence type="ECO:0000256" key="1">
    <source>
        <dbReference type="ARBA" id="ARBA00000677"/>
    </source>
</evidence>
<dbReference type="Pfam" id="PF10502">
    <property type="entry name" value="Peptidase_S26"/>
    <property type="match status" value="2"/>
</dbReference>
<dbReference type="PROSITE" id="PS00760">
    <property type="entry name" value="SPASE_I_2"/>
    <property type="match status" value="1"/>
</dbReference>
<name>A0A5C5V4L0_9BACT</name>
<dbReference type="GO" id="GO:0004252">
    <property type="term" value="F:serine-type endopeptidase activity"/>
    <property type="evidence" value="ECO:0007669"/>
    <property type="project" value="InterPro"/>
</dbReference>
<sequence length="590" mass="66709">MARKNRTKSAIPDAPQAKPTAATKAAPPKKSAADNFAITREFIESVAIAIVLALLFRAFEAEAFIIPTGSMAPTLFGRHKDVLDEETGYEYHVGASEEMNKQSGQKIDGNDLVSTIDPLYHTVQNIEHLPSYPGDRILVSKFAYEFFSPKRWDVIVFKFPLEPNVNYIKRLIGLPGETVNIWHGDIYITEDPEDEVGKIARKPPRKQLTMLQMVYDSDFPNPDLQQAGFPDRFEPYPLSSAAWQKQDDAEFPYVCQPTGGEIDWLRYRNIFPDSSDWNMAKHGQKVNAEKAREEDSSLITDFNVYNAAWYSGRPGLQSLDYGMHWVGDLAIEADLNIESDSGEVILELVEGQHKFRCTFDVATGATTLSILGDKITFDANDARSLEFKTSVRGPGNYSVRFANCDDELRLWIDESLVTLPSPATFVSPRNVKPFWSEEDPGDLLPVGIGSRGAKLSAKSLRIKRDVYYIADSAQARESRGRDPIFDYHTPTGDRPQTDEQILDTMRDPAIWNTTDLWDMRALAQFTLEEEQYFPLGDNSAASFDGRLWPPGEQHVPSDLLIGKALFVYWPHSTHKPIPYFPNFRRMKFIE</sequence>
<comment type="subcellular location">
    <subcellularLocation>
        <location evidence="7">Membrane</location>
        <topology evidence="7">Single-pass type II membrane protein</topology>
    </subcellularLocation>
</comment>
<dbReference type="PANTHER" id="PTHR43390:SF1">
    <property type="entry name" value="CHLOROPLAST PROCESSING PEPTIDASE"/>
    <property type="match status" value="1"/>
</dbReference>
<dbReference type="NCBIfam" id="TIGR02227">
    <property type="entry name" value="sigpep_I_bact"/>
    <property type="match status" value="1"/>
</dbReference>
<keyword evidence="11" id="KW-1185">Reference proteome</keyword>
<dbReference type="EC" id="3.4.21.89" evidence="3 7"/>
<dbReference type="PANTHER" id="PTHR43390">
    <property type="entry name" value="SIGNAL PEPTIDASE I"/>
    <property type="match status" value="1"/>
</dbReference>
<dbReference type="AlphaFoldDB" id="A0A5C5V4L0"/>
<dbReference type="EMBL" id="SJPF01000003">
    <property type="protein sequence ID" value="TWT32645.1"/>
    <property type="molecule type" value="Genomic_DNA"/>
</dbReference>
<comment type="caution">
    <text evidence="10">The sequence shown here is derived from an EMBL/GenBank/DDBJ whole genome shotgun (WGS) entry which is preliminary data.</text>
</comment>
<comment type="similarity">
    <text evidence="2 7">Belongs to the peptidase S26 family.</text>
</comment>
<dbReference type="InterPro" id="IPR000223">
    <property type="entry name" value="Pept_S26A_signal_pept_1"/>
</dbReference>
<evidence type="ECO:0000256" key="3">
    <source>
        <dbReference type="ARBA" id="ARBA00013208"/>
    </source>
</evidence>
<evidence type="ECO:0000256" key="4">
    <source>
        <dbReference type="ARBA" id="ARBA00019232"/>
    </source>
</evidence>
<feature type="domain" description="Peptidase S26" evidence="9">
    <location>
        <begin position="132"/>
        <end position="195"/>
    </location>
</feature>
<evidence type="ECO:0000256" key="2">
    <source>
        <dbReference type="ARBA" id="ARBA00009370"/>
    </source>
</evidence>
<keyword evidence="5 7" id="KW-0378">Hydrolase</keyword>
<reference evidence="10 11" key="1">
    <citation type="submission" date="2019-02" db="EMBL/GenBank/DDBJ databases">
        <title>Deep-cultivation of Planctomycetes and their phenomic and genomic characterization uncovers novel biology.</title>
        <authorList>
            <person name="Wiegand S."/>
            <person name="Jogler M."/>
            <person name="Boedeker C."/>
            <person name="Pinto D."/>
            <person name="Vollmers J."/>
            <person name="Rivas-Marin E."/>
            <person name="Kohn T."/>
            <person name="Peeters S.H."/>
            <person name="Heuer A."/>
            <person name="Rast P."/>
            <person name="Oberbeckmann S."/>
            <person name="Bunk B."/>
            <person name="Jeske O."/>
            <person name="Meyerdierks A."/>
            <person name="Storesund J.E."/>
            <person name="Kallscheuer N."/>
            <person name="Luecker S."/>
            <person name="Lage O.M."/>
            <person name="Pohl T."/>
            <person name="Merkel B.J."/>
            <person name="Hornburger P."/>
            <person name="Mueller R.-W."/>
            <person name="Bruemmer F."/>
            <person name="Labrenz M."/>
            <person name="Spormann A.M."/>
            <person name="Op Den Camp H."/>
            <person name="Overmann J."/>
            <person name="Amann R."/>
            <person name="Jetten M.S.M."/>
            <person name="Mascher T."/>
            <person name="Medema M.H."/>
            <person name="Devos D.P."/>
            <person name="Kaster A.-K."/>
            <person name="Ovreas L."/>
            <person name="Rohde M."/>
            <person name="Galperin M.Y."/>
            <person name="Jogler C."/>
        </authorList>
    </citation>
    <scope>NUCLEOTIDE SEQUENCE [LARGE SCALE GENOMIC DNA]</scope>
    <source>
        <strain evidence="10 11">Enr8</strain>
    </source>
</reference>
<feature type="active site" evidence="6">
    <location>
        <position position="169"/>
    </location>
</feature>
<protein>
    <recommendedName>
        <fullName evidence="4 7">Signal peptidase I</fullName>
        <ecNumber evidence="3 7">3.4.21.89</ecNumber>
    </recommendedName>
</protein>
<gene>
    <name evidence="10" type="primary">lepB</name>
    <name evidence="10" type="ORF">Enr8_24500</name>
</gene>
<dbReference type="InterPro" id="IPR019533">
    <property type="entry name" value="Peptidase_S26"/>
</dbReference>
<comment type="catalytic activity">
    <reaction evidence="1 7">
        <text>Cleavage of hydrophobic, N-terminal signal or leader sequences from secreted and periplasmic proteins.</text>
        <dbReference type="EC" id="3.4.21.89"/>
    </reaction>
</comment>
<evidence type="ECO:0000313" key="11">
    <source>
        <dbReference type="Proteomes" id="UP000318878"/>
    </source>
</evidence>
<dbReference type="RefSeq" id="WP_222434860.1">
    <property type="nucleotide sequence ID" value="NZ_SJPF01000003.1"/>
</dbReference>
<dbReference type="SUPFAM" id="SSF51306">
    <property type="entry name" value="LexA/Signal peptidase"/>
    <property type="match status" value="2"/>
</dbReference>
<evidence type="ECO:0000256" key="6">
    <source>
        <dbReference type="PIRSR" id="PIRSR600223-1"/>
    </source>
</evidence>
<feature type="region of interest" description="Disordered" evidence="8">
    <location>
        <begin position="1"/>
        <end position="30"/>
    </location>
</feature>
<feature type="compositionally biased region" description="Low complexity" evidence="8">
    <location>
        <begin position="14"/>
        <end position="30"/>
    </location>
</feature>
<keyword evidence="7" id="KW-0645">Protease</keyword>
<dbReference type="CDD" id="cd06530">
    <property type="entry name" value="S26_SPase_I"/>
    <property type="match status" value="1"/>
</dbReference>
<dbReference type="Proteomes" id="UP000318878">
    <property type="component" value="Unassembled WGS sequence"/>
</dbReference>
<dbReference type="GO" id="GO:0006465">
    <property type="term" value="P:signal peptide processing"/>
    <property type="evidence" value="ECO:0007669"/>
    <property type="project" value="InterPro"/>
</dbReference>